<dbReference type="InterPro" id="IPR003797">
    <property type="entry name" value="DegV"/>
</dbReference>
<dbReference type="PROSITE" id="PS51482">
    <property type="entry name" value="DEGV"/>
    <property type="match status" value="1"/>
</dbReference>
<protein>
    <submittedName>
        <fullName evidence="2">DegV domain-containing protein</fullName>
    </submittedName>
</protein>
<dbReference type="Gene3D" id="3.40.50.10170">
    <property type="match status" value="1"/>
</dbReference>
<accession>A0A6N3FJX8</accession>
<keyword evidence="1" id="KW-0446">Lipid-binding</keyword>
<dbReference type="NCBIfam" id="TIGR00762">
    <property type="entry name" value="DegV"/>
    <property type="match status" value="1"/>
</dbReference>
<proteinExistence type="predicted"/>
<evidence type="ECO:0000313" key="2">
    <source>
        <dbReference type="EMBL" id="VYU52341.1"/>
    </source>
</evidence>
<dbReference type="InterPro" id="IPR050270">
    <property type="entry name" value="DegV_domain_contain"/>
</dbReference>
<dbReference type="SUPFAM" id="SSF82549">
    <property type="entry name" value="DAK1/DegV-like"/>
    <property type="match status" value="1"/>
</dbReference>
<dbReference type="PANTHER" id="PTHR33434">
    <property type="entry name" value="DEGV DOMAIN-CONTAINING PROTEIN DR_1986-RELATED"/>
    <property type="match status" value="1"/>
</dbReference>
<dbReference type="InterPro" id="IPR043168">
    <property type="entry name" value="DegV_C"/>
</dbReference>
<dbReference type="GO" id="GO:0008289">
    <property type="term" value="F:lipid binding"/>
    <property type="evidence" value="ECO:0007669"/>
    <property type="project" value="UniProtKB-KW"/>
</dbReference>
<dbReference type="PANTHER" id="PTHR33434:SF2">
    <property type="entry name" value="FATTY ACID-BINDING PROTEIN TM_1468"/>
    <property type="match status" value="1"/>
</dbReference>
<name>A0A6N3FJX8_9FIRM</name>
<dbReference type="AlphaFoldDB" id="A0A6N3FJX8"/>
<evidence type="ECO:0000256" key="1">
    <source>
        <dbReference type="ARBA" id="ARBA00023121"/>
    </source>
</evidence>
<dbReference type="RefSeq" id="WP_024037528.1">
    <property type="nucleotide sequence ID" value="NZ_CACRUE010000044.1"/>
</dbReference>
<sequence>MGKIKLICDSMADLTKDQIEKYDIEVLPLTVILDDKEYKDGIDFELDEFYQLLKDKKYPKTSQVTYGQFKTAFDKYVADGRTIFYIASSANATGSYQSAVMAKNDTEGDIHLYDASNLTFGAGMFVLKAAQLLEEGKTLDEVIKELNIIKEKYCLVFSIDSLNHLQKGGRISSTKAMVGNLLNVKPICEVKDGLVTQLGQVRGKKNVINKLIEVTDELTGGNIDTSIMYIGYMDNEKEKDKMVEALKEKYNPDKIGTFKIGSCIGSHSGPGVLGILSFKK</sequence>
<gene>
    <name evidence="2" type="ORF">IBLFYP30_00444</name>
</gene>
<dbReference type="EMBL" id="CACRUE010000044">
    <property type="protein sequence ID" value="VYU52341.1"/>
    <property type="molecule type" value="Genomic_DNA"/>
</dbReference>
<dbReference type="Pfam" id="PF02645">
    <property type="entry name" value="DegV"/>
    <property type="match status" value="1"/>
</dbReference>
<reference evidence="2" key="1">
    <citation type="submission" date="2019-11" db="EMBL/GenBank/DDBJ databases">
        <authorList>
            <person name="Feng L."/>
        </authorList>
    </citation>
    <scope>NUCLEOTIDE SEQUENCE</scope>
    <source>
        <strain evidence="2">IbartlettiiLFYP30</strain>
    </source>
</reference>
<dbReference type="Gene3D" id="3.30.1180.10">
    <property type="match status" value="1"/>
</dbReference>
<organism evidence="2">
    <name type="scientific">Intestinibacter bartlettii</name>
    <dbReference type="NCBI Taxonomy" id="261299"/>
    <lineage>
        <taxon>Bacteria</taxon>
        <taxon>Bacillati</taxon>
        <taxon>Bacillota</taxon>
        <taxon>Clostridia</taxon>
        <taxon>Peptostreptococcales</taxon>
        <taxon>Peptostreptococcaceae</taxon>
        <taxon>Intestinibacter</taxon>
    </lineage>
</organism>